<protein>
    <submittedName>
        <fullName evidence="9">Uncharacterized protein</fullName>
    </submittedName>
</protein>
<evidence type="ECO:0000256" key="6">
    <source>
        <dbReference type="ARBA" id="ARBA00023136"/>
    </source>
</evidence>
<evidence type="ECO:0000256" key="2">
    <source>
        <dbReference type="ARBA" id="ARBA00004308"/>
    </source>
</evidence>
<dbReference type="Pfam" id="PF00057">
    <property type="entry name" value="Ldl_recept_a"/>
    <property type="match status" value="3"/>
</dbReference>
<dbReference type="PANTHER" id="PTHR24270:SF62">
    <property type="entry name" value="LOW-DENSITY LIPOPROTEIN RECEPTOR-RELATED PROTEIN 2"/>
    <property type="match status" value="1"/>
</dbReference>
<dbReference type="PRINTS" id="PR00261">
    <property type="entry name" value="LDLRECEPTOR"/>
</dbReference>
<reference evidence="9" key="1">
    <citation type="submission" date="2021-02" db="EMBL/GenBank/DDBJ databases">
        <authorList>
            <person name="Nowell W R."/>
        </authorList>
    </citation>
    <scope>NUCLEOTIDE SEQUENCE</scope>
</reference>
<dbReference type="InterPro" id="IPR002172">
    <property type="entry name" value="LDrepeatLR_classA_rpt"/>
</dbReference>
<dbReference type="InterPro" id="IPR050685">
    <property type="entry name" value="LDLR"/>
</dbReference>
<dbReference type="SMART" id="SM00192">
    <property type="entry name" value="LDLa"/>
    <property type="match status" value="5"/>
</dbReference>
<evidence type="ECO:0000256" key="3">
    <source>
        <dbReference type="ARBA" id="ARBA00022692"/>
    </source>
</evidence>
<dbReference type="SUPFAM" id="SSF57424">
    <property type="entry name" value="LDL receptor-like module"/>
    <property type="match status" value="3"/>
</dbReference>
<evidence type="ECO:0000256" key="4">
    <source>
        <dbReference type="ARBA" id="ARBA00022737"/>
    </source>
</evidence>
<gene>
    <name evidence="9" type="ORF">JXQ802_LOCUS36270</name>
</gene>
<dbReference type="PROSITE" id="PS01209">
    <property type="entry name" value="LDLRA_1"/>
    <property type="match status" value="1"/>
</dbReference>
<comment type="caution">
    <text evidence="9">The sequence shown here is derived from an EMBL/GenBank/DDBJ whole genome shotgun (WGS) entry which is preliminary data.</text>
</comment>
<evidence type="ECO:0000313" key="9">
    <source>
        <dbReference type="EMBL" id="CAF1428097.1"/>
    </source>
</evidence>
<accession>A0A815N3U5</accession>
<sequence length="465" mass="53299">MSLDDQFQYICNCSSSITFGRYCEYSFQEGIDTIEGLFKSSSDGKKKSYPVERLLPCYELINNKERCIDYRDICDEEWDTENGEDELHCERIEINICADHEFRCRTGLCIDREFLFDGQADCPDLSDEQRNLLYERSGECISKHRLFDGFPDCIDSSDEEDLQAFHSLSPSFLKDRYYCSINGVRSSAIMRYFLGDGRSQCPNGTDEMSLSVNWQQNKCLQPEDLACSLLRDLYDTDNEKQSTYILPFASLCDSIWDLRNGSDETDCEEWICEDGWIKQYTKQSRWSGNCINLEWKCNHAWDYADGSDEYHCNETDKYPVPECLLLTTGQRIRLNESNEIAGNGKVECSGGIDERVTFACAEGFPLNERFLCNDQAKCLPPKLLCDHVPDCSDGEDESEFWCGADFPSMTNTCAARTFACQERNDSGPCIPNDNRCNAGKIHLASDNRRDHFYLKRNGSDVSSSY</sequence>
<comment type="subcellular location">
    <subcellularLocation>
        <location evidence="2">Endomembrane system</location>
    </subcellularLocation>
    <subcellularLocation>
        <location evidence="1">Membrane</location>
        <topology evidence="1">Single-pass membrane protein</topology>
    </subcellularLocation>
</comment>
<evidence type="ECO:0000256" key="7">
    <source>
        <dbReference type="ARBA" id="ARBA00023157"/>
    </source>
</evidence>
<feature type="disulfide bond" evidence="8">
    <location>
        <begin position="97"/>
        <end position="109"/>
    </location>
</feature>
<keyword evidence="6" id="KW-0472">Membrane</keyword>
<dbReference type="CDD" id="cd00112">
    <property type="entry name" value="LDLa"/>
    <property type="match status" value="2"/>
</dbReference>
<feature type="disulfide bond" evidence="8">
    <location>
        <begin position="297"/>
        <end position="312"/>
    </location>
</feature>
<dbReference type="InterPro" id="IPR036055">
    <property type="entry name" value="LDL_receptor-like_sf"/>
</dbReference>
<dbReference type="GO" id="GO:0012505">
    <property type="term" value="C:endomembrane system"/>
    <property type="evidence" value="ECO:0007669"/>
    <property type="project" value="UniProtKB-SubCell"/>
</dbReference>
<organism evidence="9 10">
    <name type="scientific">Rotaria sordida</name>
    <dbReference type="NCBI Taxonomy" id="392033"/>
    <lineage>
        <taxon>Eukaryota</taxon>
        <taxon>Metazoa</taxon>
        <taxon>Spiralia</taxon>
        <taxon>Gnathifera</taxon>
        <taxon>Rotifera</taxon>
        <taxon>Eurotatoria</taxon>
        <taxon>Bdelloidea</taxon>
        <taxon>Philodinida</taxon>
        <taxon>Philodinidae</taxon>
        <taxon>Rotaria</taxon>
    </lineage>
</organism>
<dbReference type="EMBL" id="CAJNOL010001849">
    <property type="protein sequence ID" value="CAF1428097.1"/>
    <property type="molecule type" value="Genomic_DNA"/>
</dbReference>
<dbReference type="Gene3D" id="4.10.400.10">
    <property type="entry name" value="Low-density Lipoprotein Receptor"/>
    <property type="match status" value="4"/>
</dbReference>
<proteinExistence type="predicted"/>
<evidence type="ECO:0000256" key="8">
    <source>
        <dbReference type="PROSITE-ProRule" id="PRU00124"/>
    </source>
</evidence>
<keyword evidence="10" id="KW-1185">Reference proteome</keyword>
<evidence type="ECO:0000313" key="10">
    <source>
        <dbReference type="Proteomes" id="UP000663870"/>
    </source>
</evidence>
<evidence type="ECO:0000256" key="1">
    <source>
        <dbReference type="ARBA" id="ARBA00004167"/>
    </source>
</evidence>
<keyword evidence="7 8" id="KW-1015">Disulfide bond</keyword>
<evidence type="ECO:0000256" key="5">
    <source>
        <dbReference type="ARBA" id="ARBA00022989"/>
    </source>
</evidence>
<comment type="caution">
    <text evidence="8">Lacks conserved residue(s) required for the propagation of feature annotation.</text>
</comment>
<keyword evidence="3" id="KW-0812">Transmembrane</keyword>
<name>A0A815N3U5_9BILA</name>
<dbReference type="PANTHER" id="PTHR24270">
    <property type="entry name" value="LOW-DENSITY LIPOPROTEIN RECEPTOR-RELATED"/>
    <property type="match status" value="1"/>
</dbReference>
<dbReference type="GO" id="GO:0005886">
    <property type="term" value="C:plasma membrane"/>
    <property type="evidence" value="ECO:0007669"/>
    <property type="project" value="TreeGrafter"/>
</dbReference>
<dbReference type="GO" id="GO:0016192">
    <property type="term" value="P:vesicle-mediated transport"/>
    <property type="evidence" value="ECO:0007669"/>
    <property type="project" value="UniProtKB-ARBA"/>
</dbReference>
<dbReference type="AlphaFoldDB" id="A0A815N3U5"/>
<keyword evidence="5" id="KW-1133">Transmembrane helix</keyword>
<keyword evidence="4" id="KW-0677">Repeat</keyword>
<dbReference type="InterPro" id="IPR023415">
    <property type="entry name" value="LDLR_class-A_CS"/>
</dbReference>
<feature type="disulfide bond" evidence="8">
    <location>
        <begin position="104"/>
        <end position="122"/>
    </location>
</feature>
<dbReference type="Proteomes" id="UP000663870">
    <property type="component" value="Unassembled WGS sequence"/>
</dbReference>
<dbReference type="PROSITE" id="PS50068">
    <property type="entry name" value="LDLRA_2"/>
    <property type="match status" value="3"/>
</dbReference>